<evidence type="ECO:0000313" key="2">
    <source>
        <dbReference type="EMBL" id="AEA42103.1"/>
    </source>
</evidence>
<feature type="chain" id="PRO_5003278331" description="Outer membrane protein beta-barrel domain-containing protein" evidence="1">
    <location>
        <begin position="25"/>
        <end position="139"/>
    </location>
</feature>
<dbReference type="Proteomes" id="UP000007463">
    <property type="component" value="Chromosome"/>
</dbReference>
<dbReference type="AlphaFoldDB" id="F2IB20"/>
<reference evidence="2 3" key="1">
    <citation type="journal article" date="2011" name="Stand. Genomic Sci.">
        <title>Complete genome sequence of the gliding freshwater bacterium Fluviicola taffensis type strain (RW262).</title>
        <authorList>
            <person name="Woyke T."/>
            <person name="Chertkov O."/>
            <person name="Lapidus A."/>
            <person name="Nolan M."/>
            <person name="Lucas S."/>
            <person name="Del Rio T.G."/>
            <person name="Tice H."/>
            <person name="Cheng J.F."/>
            <person name="Tapia R."/>
            <person name="Han C."/>
            <person name="Goodwin L."/>
            <person name="Pitluck S."/>
            <person name="Liolios K."/>
            <person name="Pagani I."/>
            <person name="Ivanova N."/>
            <person name="Huntemann M."/>
            <person name="Mavromatis K."/>
            <person name="Mikhailova N."/>
            <person name="Pati A."/>
            <person name="Chen A."/>
            <person name="Palaniappan K."/>
            <person name="Land M."/>
            <person name="Hauser L."/>
            <person name="Brambilla E.M."/>
            <person name="Rohde M."/>
            <person name="Mwirichia R."/>
            <person name="Sikorski J."/>
            <person name="Tindall B.J."/>
            <person name="Goker M."/>
            <person name="Bristow J."/>
            <person name="Eisen J.A."/>
            <person name="Markowitz V."/>
            <person name="Hugenholtz P."/>
            <person name="Klenk H.P."/>
            <person name="Kyrpides N.C."/>
        </authorList>
    </citation>
    <scope>NUCLEOTIDE SEQUENCE [LARGE SCALE GENOMIC DNA]</scope>
    <source>
        <strain evidence="3">DSM 16823 / RW262 / RW262</strain>
    </source>
</reference>
<name>F2IB20_FLUTR</name>
<dbReference type="HOGENOM" id="CLU_1944912_0_0_10"/>
<dbReference type="eggNOG" id="ENOG5032VPV">
    <property type="taxonomic scope" value="Bacteria"/>
</dbReference>
<keyword evidence="1" id="KW-0732">Signal</keyword>
<evidence type="ECO:0008006" key="4">
    <source>
        <dbReference type="Google" id="ProtNLM"/>
    </source>
</evidence>
<organism evidence="2 3">
    <name type="scientific">Fluviicola taffensis (strain DSM 16823 / NCIMB 13979 / RW262)</name>
    <dbReference type="NCBI Taxonomy" id="755732"/>
    <lineage>
        <taxon>Bacteria</taxon>
        <taxon>Pseudomonadati</taxon>
        <taxon>Bacteroidota</taxon>
        <taxon>Flavobacteriia</taxon>
        <taxon>Flavobacteriales</taxon>
        <taxon>Crocinitomicaceae</taxon>
        <taxon>Fluviicola</taxon>
    </lineage>
</organism>
<dbReference type="STRING" id="755732.Fluta_0093"/>
<keyword evidence="3" id="KW-1185">Reference proteome</keyword>
<dbReference type="KEGG" id="fte:Fluta_0093"/>
<dbReference type="EMBL" id="CP002542">
    <property type="protein sequence ID" value="AEA42103.1"/>
    <property type="molecule type" value="Genomic_DNA"/>
</dbReference>
<feature type="signal peptide" evidence="1">
    <location>
        <begin position="1"/>
        <end position="24"/>
    </location>
</feature>
<evidence type="ECO:0000256" key="1">
    <source>
        <dbReference type="SAM" id="SignalP"/>
    </source>
</evidence>
<dbReference type="RefSeq" id="WP_013684877.1">
    <property type="nucleotide sequence ID" value="NC_015321.1"/>
</dbReference>
<sequence precursor="true">MNHTFNSIILFSLTLFVLQPVAFTQETKPEPAKPSIKFNPFDGVIIAGYVDNGVFLNFTGPNISLTLKSSKILLGMLPSLRYKEDNGIFKNSPITPSLGFGLTYSYKKMAIQVPIYYNTKTATANGRWNLGIGIGMRLK</sequence>
<reference evidence="3" key="2">
    <citation type="submission" date="2011-02" db="EMBL/GenBank/DDBJ databases">
        <title>The complete genome of Fluviicola taffensis DSM 16823.</title>
        <authorList>
            <consortium name="US DOE Joint Genome Institute (JGI-PGF)"/>
            <person name="Lucas S."/>
            <person name="Copeland A."/>
            <person name="Lapidus A."/>
            <person name="Bruce D."/>
            <person name="Goodwin L."/>
            <person name="Pitluck S."/>
            <person name="Kyrpides N."/>
            <person name="Mavromatis K."/>
            <person name="Ivanova N."/>
            <person name="Mikhailova N."/>
            <person name="Pagani I."/>
            <person name="Chertkov O."/>
            <person name="Detter J.C."/>
            <person name="Han C."/>
            <person name="Tapia R."/>
            <person name="Land M."/>
            <person name="Hauser L."/>
            <person name="Markowitz V."/>
            <person name="Cheng J.-F."/>
            <person name="Hugenholtz P."/>
            <person name="Woyke T."/>
            <person name="Wu D."/>
            <person name="Tindall B."/>
            <person name="Pomrenke H.G."/>
            <person name="Brambilla E."/>
            <person name="Klenk H.-P."/>
            <person name="Eisen J.A."/>
        </authorList>
    </citation>
    <scope>NUCLEOTIDE SEQUENCE [LARGE SCALE GENOMIC DNA]</scope>
    <source>
        <strain evidence="3">DSM 16823 / RW262 / RW262</strain>
    </source>
</reference>
<protein>
    <recommendedName>
        <fullName evidence="4">Outer membrane protein beta-barrel domain-containing protein</fullName>
    </recommendedName>
</protein>
<evidence type="ECO:0000313" key="3">
    <source>
        <dbReference type="Proteomes" id="UP000007463"/>
    </source>
</evidence>
<accession>F2IB20</accession>
<gene>
    <name evidence="2" type="ordered locus">Fluta_0093</name>
</gene>
<proteinExistence type="predicted"/>